<dbReference type="OrthoDB" id="3492129at2759"/>
<dbReference type="EMBL" id="AWTV01000009">
    <property type="protein sequence ID" value="KIH89423.1"/>
    <property type="molecule type" value="Genomic_DNA"/>
</dbReference>
<feature type="compositionally biased region" description="Low complexity" evidence="1">
    <location>
        <begin position="314"/>
        <end position="329"/>
    </location>
</feature>
<keyword evidence="3" id="KW-1185">Reference proteome</keyword>
<feature type="region of interest" description="Disordered" evidence="1">
    <location>
        <begin position="93"/>
        <end position="189"/>
    </location>
</feature>
<accession>A0A0C2FE50</accession>
<dbReference type="AlphaFoldDB" id="A0A0C2FE50"/>
<gene>
    <name evidence="2" type="ORF">SPBR_07188</name>
</gene>
<feature type="region of interest" description="Disordered" evidence="1">
    <location>
        <begin position="222"/>
        <end position="255"/>
    </location>
</feature>
<feature type="compositionally biased region" description="Low complexity" evidence="1">
    <location>
        <begin position="229"/>
        <end position="241"/>
    </location>
</feature>
<dbReference type="HOGENOM" id="CLU_580289_0_0_1"/>
<name>A0A0C2FE50_9PEZI</name>
<sequence>MAPRLTKVINRRSSPPSSSSSPPPALSQPSQSQPRQSRKAPELSSNMAVSIDTSVAHMSAPITEGPARMLTPPPSSARADLAMRIGDFALNSPIAERGAGGGAASPASEKAMSTGSAFFAQNRAILLSGLPQSPMSKESPPPPPQSQSPSPGMTQGRSLPPPPSRRNLTPLVTVNTPEGSQHHRHQHHHYAPLSAVAASAPYSPLQSPRTLSPCVNVKATHLRHRRHSSVSSSNGASSAKNEGGGASEAGLTPPPEGRLLVSAYIVPANKDRASFQLRREFNLQELLDAVPRPPTDRRRPSSVNILASPIVGTPGSPLSALSSSANAGPPAQPPSTPVTAGGGNAIQYKTGMKRPASDLSPNTPASPPSKLRQQAAGRHSRQPSQKELAPPDQFQADGSVLIPIRPHPSLGSLPGLAAIILSCRVNAGDVVELPLPHPEFWPRTASYVYRNRGDLTDEVRQNIEYLGGKCD</sequence>
<feature type="compositionally biased region" description="Polar residues" evidence="1">
    <location>
        <begin position="43"/>
        <end position="53"/>
    </location>
</feature>
<evidence type="ECO:0000313" key="3">
    <source>
        <dbReference type="Proteomes" id="UP000031575"/>
    </source>
</evidence>
<dbReference type="GeneID" id="63680363"/>
<protein>
    <submittedName>
        <fullName evidence="2">Uncharacterized protein</fullName>
    </submittedName>
</protein>
<evidence type="ECO:0000256" key="1">
    <source>
        <dbReference type="SAM" id="MobiDB-lite"/>
    </source>
</evidence>
<feature type="region of interest" description="Disordered" evidence="1">
    <location>
        <begin position="1"/>
        <end position="77"/>
    </location>
</feature>
<dbReference type="VEuPathDB" id="FungiDB:SPBR_07188"/>
<dbReference type="RefSeq" id="XP_040617433.1">
    <property type="nucleotide sequence ID" value="XM_040765442.1"/>
</dbReference>
<organism evidence="2 3">
    <name type="scientific">Sporothrix brasiliensis 5110</name>
    <dbReference type="NCBI Taxonomy" id="1398154"/>
    <lineage>
        <taxon>Eukaryota</taxon>
        <taxon>Fungi</taxon>
        <taxon>Dikarya</taxon>
        <taxon>Ascomycota</taxon>
        <taxon>Pezizomycotina</taxon>
        <taxon>Sordariomycetes</taxon>
        <taxon>Sordariomycetidae</taxon>
        <taxon>Ophiostomatales</taxon>
        <taxon>Ophiostomataceae</taxon>
        <taxon>Sporothrix</taxon>
    </lineage>
</organism>
<evidence type="ECO:0000313" key="2">
    <source>
        <dbReference type="EMBL" id="KIH89423.1"/>
    </source>
</evidence>
<feature type="compositionally biased region" description="Low complexity" evidence="1">
    <location>
        <begin position="11"/>
        <end position="20"/>
    </location>
</feature>
<comment type="caution">
    <text evidence="2">The sequence shown here is derived from an EMBL/GenBank/DDBJ whole genome shotgun (WGS) entry which is preliminary data.</text>
</comment>
<reference evidence="2 3" key="1">
    <citation type="journal article" date="2014" name="BMC Genomics">
        <title>Comparative genomics of the major fungal agents of human and animal Sporotrichosis: Sporothrix schenckii and Sporothrix brasiliensis.</title>
        <authorList>
            <person name="Teixeira M.M."/>
            <person name="de Almeida L.G."/>
            <person name="Kubitschek-Barreira P."/>
            <person name="Alves F.L."/>
            <person name="Kioshima E.S."/>
            <person name="Abadio A.K."/>
            <person name="Fernandes L."/>
            <person name="Derengowski L.S."/>
            <person name="Ferreira K.S."/>
            <person name="Souza R.C."/>
            <person name="Ruiz J.C."/>
            <person name="de Andrade N.C."/>
            <person name="Paes H.C."/>
            <person name="Nicola A.M."/>
            <person name="Albuquerque P."/>
            <person name="Gerber A.L."/>
            <person name="Martins V.P."/>
            <person name="Peconick L.D."/>
            <person name="Neto A.V."/>
            <person name="Chaucanez C.B."/>
            <person name="Silva P.A."/>
            <person name="Cunha O.L."/>
            <person name="de Oliveira F.F."/>
            <person name="dos Santos T.C."/>
            <person name="Barros A.L."/>
            <person name="Soares M.A."/>
            <person name="de Oliveira L.M."/>
            <person name="Marini M.M."/>
            <person name="Villalobos-Duno H."/>
            <person name="Cunha M.M."/>
            <person name="de Hoog S."/>
            <person name="da Silveira J.F."/>
            <person name="Henrissat B."/>
            <person name="Nino-Vega G.A."/>
            <person name="Cisalpino P.S."/>
            <person name="Mora-Montes H.M."/>
            <person name="Almeida S.R."/>
            <person name="Stajich J.E."/>
            <person name="Lopes-Bezerra L.M."/>
            <person name="Vasconcelos A.T."/>
            <person name="Felipe M.S."/>
        </authorList>
    </citation>
    <scope>NUCLEOTIDE SEQUENCE [LARGE SCALE GENOMIC DNA]</scope>
    <source>
        <strain evidence="2 3">5110</strain>
    </source>
</reference>
<feature type="region of interest" description="Disordered" evidence="1">
    <location>
        <begin position="290"/>
        <end position="392"/>
    </location>
</feature>
<dbReference type="Proteomes" id="UP000031575">
    <property type="component" value="Unassembled WGS sequence"/>
</dbReference>
<proteinExistence type="predicted"/>